<comment type="caution">
    <text evidence="9">The sequence shown here is derived from an EMBL/GenBank/DDBJ whole genome shotgun (WGS) entry which is preliminary data.</text>
</comment>
<keyword evidence="10" id="KW-1185">Reference proteome</keyword>
<accession>A0ABR3XLJ0</accession>
<organism evidence="9 10">
    <name type="scientific">Diaporthe australafricana</name>
    <dbReference type="NCBI Taxonomy" id="127596"/>
    <lineage>
        <taxon>Eukaryota</taxon>
        <taxon>Fungi</taxon>
        <taxon>Dikarya</taxon>
        <taxon>Ascomycota</taxon>
        <taxon>Pezizomycotina</taxon>
        <taxon>Sordariomycetes</taxon>
        <taxon>Sordariomycetidae</taxon>
        <taxon>Diaporthales</taxon>
        <taxon>Diaporthaceae</taxon>
        <taxon>Diaporthe</taxon>
    </lineage>
</organism>
<evidence type="ECO:0000256" key="3">
    <source>
        <dbReference type="ARBA" id="ARBA00023015"/>
    </source>
</evidence>
<evidence type="ECO:0000313" key="10">
    <source>
        <dbReference type="Proteomes" id="UP001583177"/>
    </source>
</evidence>
<keyword evidence="4" id="KW-0238">DNA-binding</keyword>
<evidence type="ECO:0000256" key="4">
    <source>
        <dbReference type="ARBA" id="ARBA00023125"/>
    </source>
</evidence>
<dbReference type="Gene3D" id="4.10.240.10">
    <property type="entry name" value="Zn(2)-C6 fungal-type DNA-binding domain"/>
    <property type="match status" value="1"/>
</dbReference>
<evidence type="ECO:0000259" key="8">
    <source>
        <dbReference type="Pfam" id="PF00172"/>
    </source>
</evidence>
<keyword evidence="6" id="KW-0539">Nucleus</keyword>
<dbReference type="CDD" id="cd12148">
    <property type="entry name" value="fungal_TF_MHR"/>
    <property type="match status" value="1"/>
</dbReference>
<feature type="compositionally biased region" description="Polar residues" evidence="7">
    <location>
        <begin position="178"/>
        <end position="188"/>
    </location>
</feature>
<feature type="domain" description="Zn(2)-C6 fungal-type" evidence="8">
    <location>
        <begin position="69"/>
        <end position="98"/>
    </location>
</feature>
<dbReference type="PANTHER" id="PTHR37534">
    <property type="entry name" value="TRANSCRIPTIONAL ACTIVATOR PROTEIN UGA3"/>
    <property type="match status" value="1"/>
</dbReference>
<sequence length="698" mass="77680">MSDYYHNFLSSVSGLGTNSGLASQDASPVPPTAFSTGGNMEPNTFQNVAYYRGFPEHSLYQAPKSQRSRRKRVKCDETHPVCERCRKGTRDCVYPDTSASKYSLSHGGKDADTSRQASPTSSNEEEDDDADQDSRLSPIPDEDEEDLASVSEQSMHSTKSLRHMSTASSLNLKRLLTRTRQPSETPSQEGAKGSSPTVSTGTSSSHTPVMTNLPDILFNTAPDLSHLPADLRFYLDYFLENITHYHYGVHRDFSGFFRTTLISLALRNEPLLHAIVAFAAYHRTIGDPHGQLPEFLKYYNKSVILLLDLLKNEDRHELATLLTILQLATIEEYLGDWVNLMGHQKAALEILSQLFTPQSIVETSLNRTILSWYIRFDILVGLMGGFVTSLPRDWFVTFDGHCRARLASDPDNLDWLYERAENRLRLICHDICLLVVRRARDNLTGASVTAEHENVARQLREWRETLEPALTDPSRLVPLSAYSSAETSSALSPTAPLFESPLSSTTLLLCEWHATVMMHLYQESQESRGQMSPGLGSLSQHAEAISQIFNAGEHWAASPKGLLIMLHPCITIASMFLPPNPGTNIWLRKKFALLESSGYIFPIAVRTRMAELFQDKTIVRWWLPNDHGFTPMLQNVRAFADERNAAATSAQTESLQDMKNVFAALHLGSDGTPVAGTGSSMLSPGETGKDNNVKPQMA</sequence>
<feature type="region of interest" description="Disordered" evidence="7">
    <location>
        <begin position="674"/>
        <end position="698"/>
    </location>
</feature>
<dbReference type="CDD" id="cd00067">
    <property type="entry name" value="GAL4"/>
    <property type="match status" value="1"/>
</dbReference>
<protein>
    <recommendedName>
        <fullName evidence="8">Zn(2)-C6 fungal-type domain-containing protein</fullName>
    </recommendedName>
</protein>
<reference evidence="9 10" key="1">
    <citation type="journal article" date="2024" name="IMA Fungus">
        <title>IMA Genome - F19 : A genome assembly and annotation guide to empower mycologists, including annotated draft genome sequences of Ceratocystis pirilliformis, Diaporthe australafricana, Fusarium ophioides, Paecilomyces lecythidis, and Sporothrix stenoceras.</title>
        <authorList>
            <person name="Aylward J."/>
            <person name="Wilson A.M."/>
            <person name="Visagie C.M."/>
            <person name="Spraker J."/>
            <person name="Barnes I."/>
            <person name="Buitendag C."/>
            <person name="Ceriani C."/>
            <person name="Del Mar Angel L."/>
            <person name="du Plessis D."/>
            <person name="Fuchs T."/>
            <person name="Gasser K."/>
            <person name="Kramer D."/>
            <person name="Li W."/>
            <person name="Munsamy K."/>
            <person name="Piso A."/>
            <person name="Price J.L."/>
            <person name="Sonnekus B."/>
            <person name="Thomas C."/>
            <person name="van der Nest A."/>
            <person name="van Dijk A."/>
            <person name="van Heerden A."/>
            <person name="van Vuuren N."/>
            <person name="Yilmaz N."/>
            <person name="Duong T.A."/>
            <person name="van der Merwe N.A."/>
            <person name="Wingfield M.J."/>
            <person name="Wingfield B.D."/>
        </authorList>
    </citation>
    <scope>NUCLEOTIDE SEQUENCE [LARGE SCALE GENOMIC DNA]</scope>
    <source>
        <strain evidence="9 10">CMW 18300</strain>
    </source>
</reference>
<feature type="region of interest" description="Disordered" evidence="7">
    <location>
        <begin position="19"/>
        <end position="40"/>
    </location>
</feature>
<proteinExistence type="predicted"/>
<dbReference type="PANTHER" id="PTHR37534:SF10">
    <property type="entry name" value="ZN(II)2CYS6 TRANSCRIPTION FACTOR (EUROFUNG)"/>
    <property type="match status" value="1"/>
</dbReference>
<feature type="compositionally biased region" description="Polar residues" evidence="7">
    <location>
        <begin position="150"/>
        <end position="171"/>
    </location>
</feature>
<evidence type="ECO:0000256" key="7">
    <source>
        <dbReference type="SAM" id="MobiDB-lite"/>
    </source>
</evidence>
<dbReference type="InterPro" id="IPR021858">
    <property type="entry name" value="Fun_TF"/>
</dbReference>
<dbReference type="Pfam" id="PF11951">
    <property type="entry name" value="Fungal_trans_2"/>
    <property type="match status" value="1"/>
</dbReference>
<name>A0ABR3XLJ0_9PEZI</name>
<dbReference type="Proteomes" id="UP001583177">
    <property type="component" value="Unassembled WGS sequence"/>
</dbReference>
<keyword evidence="5" id="KW-0804">Transcription</keyword>
<keyword evidence="3" id="KW-0805">Transcription regulation</keyword>
<evidence type="ECO:0000256" key="5">
    <source>
        <dbReference type="ARBA" id="ARBA00023163"/>
    </source>
</evidence>
<dbReference type="InterPro" id="IPR036864">
    <property type="entry name" value="Zn2-C6_fun-type_DNA-bd_sf"/>
</dbReference>
<dbReference type="Pfam" id="PF00172">
    <property type="entry name" value="Zn_clus"/>
    <property type="match status" value="1"/>
</dbReference>
<feature type="compositionally biased region" description="Low complexity" evidence="7">
    <location>
        <begin position="193"/>
        <end position="206"/>
    </location>
</feature>
<feature type="region of interest" description="Disordered" evidence="7">
    <location>
        <begin position="99"/>
        <end position="206"/>
    </location>
</feature>
<dbReference type="InterPro" id="IPR001138">
    <property type="entry name" value="Zn2Cys6_DnaBD"/>
</dbReference>
<evidence type="ECO:0000256" key="6">
    <source>
        <dbReference type="ARBA" id="ARBA00023242"/>
    </source>
</evidence>
<evidence type="ECO:0000313" key="9">
    <source>
        <dbReference type="EMBL" id="KAL1876508.1"/>
    </source>
</evidence>
<comment type="subcellular location">
    <subcellularLocation>
        <location evidence="1">Nucleus</location>
    </subcellularLocation>
</comment>
<dbReference type="SUPFAM" id="SSF57701">
    <property type="entry name" value="Zn2/Cys6 DNA-binding domain"/>
    <property type="match status" value="1"/>
</dbReference>
<keyword evidence="2" id="KW-0862">Zinc</keyword>
<evidence type="ECO:0000256" key="1">
    <source>
        <dbReference type="ARBA" id="ARBA00004123"/>
    </source>
</evidence>
<evidence type="ECO:0000256" key="2">
    <source>
        <dbReference type="ARBA" id="ARBA00022833"/>
    </source>
</evidence>
<gene>
    <name evidence="9" type="ORF">Daus18300_002752</name>
</gene>
<dbReference type="EMBL" id="JAWRVE010000016">
    <property type="protein sequence ID" value="KAL1876508.1"/>
    <property type="molecule type" value="Genomic_DNA"/>
</dbReference>